<evidence type="ECO:0000313" key="2">
    <source>
        <dbReference type="Proteomes" id="UP000829708"/>
    </source>
</evidence>
<name>A0ABY4DCK7_9SPIR</name>
<evidence type="ECO:0008006" key="3">
    <source>
        <dbReference type="Google" id="ProtNLM"/>
    </source>
</evidence>
<dbReference type="RefSeq" id="WP_244773858.1">
    <property type="nucleotide sequence ID" value="NZ_CP094929.1"/>
</dbReference>
<sequence>MNYSDDYIKQAHKATFANEKQILASDSCTCFYCGHTFNPQAERKLYWIVERPPRDKTLQCPMCGLDCMLGNASSFPIHDQSFIFQCTEAWFNGISRISDGKPVEKVSWASLLLND</sequence>
<gene>
    <name evidence="1" type="ORF">MUG09_04265</name>
</gene>
<dbReference type="Proteomes" id="UP000829708">
    <property type="component" value="Chromosome"/>
</dbReference>
<proteinExistence type="predicted"/>
<accession>A0ABY4DCK7</accession>
<keyword evidence="2" id="KW-1185">Reference proteome</keyword>
<organism evidence="1 2">
    <name type="scientific">Sphaerochaeta associata</name>
    <dbReference type="NCBI Taxonomy" id="1129264"/>
    <lineage>
        <taxon>Bacteria</taxon>
        <taxon>Pseudomonadati</taxon>
        <taxon>Spirochaetota</taxon>
        <taxon>Spirochaetia</taxon>
        <taxon>Spirochaetales</taxon>
        <taxon>Sphaerochaetaceae</taxon>
        <taxon>Sphaerochaeta</taxon>
    </lineage>
</organism>
<evidence type="ECO:0000313" key="1">
    <source>
        <dbReference type="EMBL" id="UOM51991.1"/>
    </source>
</evidence>
<dbReference type="EMBL" id="CP094929">
    <property type="protein sequence ID" value="UOM51991.1"/>
    <property type="molecule type" value="Genomic_DNA"/>
</dbReference>
<reference evidence="2" key="1">
    <citation type="journal article" date="2024" name="J Bioinform Genom">
        <title>Complete genome sequence of the type strain bacterium Sphaerochaeta associata GLS2t (VKM B-2742)t.</title>
        <authorList>
            <person name="Troshina O.Y."/>
            <person name="Tepeeva A.N."/>
            <person name="Arzamasceva V.O."/>
            <person name="Whitman W.B."/>
            <person name="Varghese N."/>
            <person name="Shapiro N."/>
            <person name="Woyke T."/>
            <person name="Kripides N.C."/>
            <person name="Vasilenko O.V."/>
        </authorList>
    </citation>
    <scope>NUCLEOTIDE SEQUENCE [LARGE SCALE GENOMIC DNA]</scope>
    <source>
        <strain evidence="2">GLS2T</strain>
    </source>
</reference>
<protein>
    <recommendedName>
        <fullName evidence="3">Cytoplasmic protein</fullName>
    </recommendedName>
</protein>